<dbReference type="EMBL" id="JBHUFV010000003">
    <property type="protein sequence ID" value="MFD1930313.1"/>
    <property type="molecule type" value="Genomic_DNA"/>
</dbReference>
<accession>A0ABW4SLA2</accession>
<name>A0ABW4SLA2_9ACTN</name>
<evidence type="ECO:0000256" key="1">
    <source>
        <dbReference type="SAM" id="Coils"/>
    </source>
</evidence>
<dbReference type="InterPro" id="IPR046922">
    <property type="entry name" value="CATRA-N"/>
</dbReference>
<dbReference type="Pfam" id="PF20269">
    <property type="entry name" value="CATRA-N"/>
    <property type="match status" value="1"/>
</dbReference>
<feature type="transmembrane region" description="Helical" evidence="2">
    <location>
        <begin position="429"/>
        <end position="451"/>
    </location>
</feature>
<protein>
    <submittedName>
        <fullName evidence="5">CATRA conflict system CASPASE/TPR repeat-associated protein</fullName>
    </submittedName>
</protein>
<dbReference type="InterPro" id="IPR046923">
    <property type="entry name" value="CATRA-C"/>
</dbReference>
<feature type="domain" description="CASPASE and TPR Repeat-Associated N-terminal" evidence="3">
    <location>
        <begin position="5"/>
        <end position="193"/>
    </location>
</feature>
<gene>
    <name evidence="5" type="ORF">ACFSKW_02375</name>
</gene>
<evidence type="ECO:0000313" key="5">
    <source>
        <dbReference type="EMBL" id="MFD1930313.1"/>
    </source>
</evidence>
<keyword evidence="2" id="KW-1133">Transmembrane helix</keyword>
<dbReference type="Pfam" id="PF20270">
    <property type="entry name" value="CATRA-C"/>
    <property type="match status" value="1"/>
</dbReference>
<sequence length="483" mass="52289">MDERALVVHLFAPAGQSAGPLERLWRDLGDRLGMTWSIPELGPYELRLDEPRLAGPPRARVLAARQSRSRSEIVQAVVWHRHDVLALLVALAPPPQDGTGWAELEARWAEVAGDTSAWALGEARLLTCVAPSLDTPVDEVPDGFAAEGVRLTAGVHTVLMEEAGAEARALRRFFVVAADEQRAASDAWLWSRGTDDFPPLAAHLLHAAKVRHQLRTREGFDADRLLGLADETLRRRPCGAAAADDLVSARRRLSSLLAGPDGLTLAVTKTREMERTVQIAAANMRQAAAGLEREPGPLRGDLELAGWLEQRLADDLLYLEATRERVRDALAEAIQAADEAVQDRRERLQRREEAVQRRRERIDLLQTAVIGSVLMVLAAVQAFEYRVPLPGPVTPAVIAMLGSLALLLATVTLWRAADQGRGAAVAVRVFGGLACAALAWVACATLAHLVAGAAAPVWLTWTVAVPAFGLGFFGAGPYLVRPR</sequence>
<evidence type="ECO:0000259" key="4">
    <source>
        <dbReference type="Pfam" id="PF20270"/>
    </source>
</evidence>
<feature type="coiled-coil region" evidence="1">
    <location>
        <begin position="319"/>
        <end position="358"/>
    </location>
</feature>
<keyword evidence="1" id="KW-0175">Coiled coil</keyword>
<keyword evidence="2" id="KW-0812">Transmembrane</keyword>
<feature type="transmembrane region" description="Helical" evidence="2">
    <location>
        <begin position="457"/>
        <end position="480"/>
    </location>
</feature>
<feature type="transmembrane region" description="Helical" evidence="2">
    <location>
        <begin position="395"/>
        <end position="417"/>
    </location>
</feature>
<dbReference type="Proteomes" id="UP001597368">
    <property type="component" value="Unassembled WGS sequence"/>
</dbReference>
<feature type="transmembrane region" description="Helical" evidence="2">
    <location>
        <begin position="364"/>
        <end position="383"/>
    </location>
</feature>
<organism evidence="5 6">
    <name type="scientific">Nonomuraea mangrovi</name>
    <dbReference type="NCBI Taxonomy" id="2316207"/>
    <lineage>
        <taxon>Bacteria</taxon>
        <taxon>Bacillati</taxon>
        <taxon>Actinomycetota</taxon>
        <taxon>Actinomycetes</taxon>
        <taxon>Streptosporangiales</taxon>
        <taxon>Streptosporangiaceae</taxon>
        <taxon>Nonomuraea</taxon>
    </lineage>
</organism>
<keyword evidence="2" id="KW-0472">Membrane</keyword>
<proteinExistence type="predicted"/>
<evidence type="ECO:0000313" key="6">
    <source>
        <dbReference type="Proteomes" id="UP001597368"/>
    </source>
</evidence>
<comment type="caution">
    <text evidence="5">The sequence shown here is derived from an EMBL/GenBank/DDBJ whole genome shotgun (WGS) entry which is preliminary data.</text>
</comment>
<feature type="domain" description="CASPASE and TPR Repeat-Associated C-terminal" evidence="4">
    <location>
        <begin position="198"/>
        <end position="325"/>
    </location>
</feature>
<evidence type="ECO:0000256" key="2">
    <source>
        <dbReference type="SAM" id="Phobius"/>
    </source>
</evidence>
<evidence type="ECO:0000259" key="3">
    <source>
        <dbReference type="Pfam" id="PF20269"/>
    </source>
</evidence>
<reference evidence="6" key="1">
    <citation type="journal article" date="2019" name="Int. J. Syst. Evol. Microbiol.">
        <title>The Global Catalogue of Microorganisms (GCM) 10K type strain sequencing project: providing services to taxonomists for standard genome sequencing and annotation.</title>
        <authorList>
            <consortium name="The Broad Institute Genomics Platform"/>
            <consortium name="The Broad Institute Genome Sequencing Center for Infectious Disease"/>
            <person name="Wu L."/>
            <person name="Ma J."/>
        </authorList>
    </citation>
    <scope>NUCLEOTIDE SEQUENCE [LARGE SCALE GENOMIC DNA]</scope>
    <source>
        <strain evidence="6">ICMP 6774ER</strain>
    </source>
</reference>
<dbReference type="RefSeq" id="WP_379568592.1">
    <property type="nucleotide sequence ID" value="NZ_JBHUFV010000003.1"/>
</dbReference>
<keyword evidence="6" id="KW-1185">Reference proteome</keyword>
<dbReference type="NCBIfam" id="NF038357">
    <property type="entry name" value="BN6_48550_fam"/>
    <property type="match status" value="1"/>
</dbReference>